<dbReference type="PANTHER" id="PTHR45266:SF3">
    <property type="entry name" value="OXALOACETATE DECARBOXYLASE ALPHA CHAIN"/>
    <property type="match status" value="1"/>
</dbReference>
<keyword evidence="5" id="KW-1185">Reference proteome</keyword>
<dbReference type="PROSITE" id="PS50968">
    <property type="entry name" value="BIOTINYL_LIPOYL"/>
    <property type="match status" value="1"/>
</dbReference>
<dbReference type="InterPro" id="IPR001882">
    <property type="entry name" value="Biotin_BS"/>
</dbReference>
<evidence type="ECO:0000259" key="3">
    <source>
        <dbReference type="PROSITE" id="PS50968"/>
    </source>
</evidence>
<dbReference type="RefSeq" id="WP_387702727.1">
    <property type="nucleotide sequence ID" value="NZ_JBIAMX010000020.1"/>
</dbReference>
<dbReference type="CDD" id="cd06850">
    <property type="entry name" value="biotinyl_domain"/>
    <property type="match status" value="1"/>
</dbReference>
<evidence type="ECO:0000313" key="4">
    <source>
        <dbReference type="EMBL" id="MFF0546364.1"/>
    </source>
</evidence>
<feature type="domain" description="Lipoyl-binding" evidence="3">
    <location>
        <begin position="102"/>
        <end position="175"/>
    </location>
</feature>
<dbReference type="Pfam" id="PF00364">
    <property type="entry name" value="Biotin_lipoyl"/>
    <property type="match status" value="1"/>
</dbReference>
<gene>
    <name evidence="4" type="ORF">ACFYTF_26370</name>
</gene>
<dbReference type="PANTHER" id="PTHR45266">
    <property type="entry name" value="OXALOACETATE DECARBOXYLASE ALPHA CHAIN"/>
    <property type="match status" value="1"/>
</dbReference>
<evidence type="ECO:0000313" key="5">
    <source>
        <dbReference type="Proteomes" id="UP001601444"/>
    </source>
</evidence>
<evidence type="ECO:0000256" key="2">
    <source>
        <dbReference type="ARBA" id="ARBA00048501"/>
    </source>
</evidence>
<keyword evidence="1" id="KW-0092">Biotin</keyword>
<comment type="caution">
    <text evidence="4">The sequence shown here is derived from an EMBL/GenBank/DDBJ whole genome shotgun (WGS) entry which is preliminary data.</text>
</comment>
<comment type="catalytic activity">
    <reaction evidence="2">
        <text>N(6)-biotinyl-L-lysyl-[protein] + hydrogencarbonate + ATP = N(6)-carboxybiotinyl-L-lysyl-[protein] + ADP + phosphate + H(+)</text>
        <dbReference type="Rhea" id="RHEA:13501"/>
        <dbReference type="Rhea" id="RHEA-COMP:10505"/>
        <dbReference type="Rhea" id="RHEA-COMP:10506"/>
        <dbReference type="ChEBI" id="CHEBI:15378"/>
        <dbReference type="ChEBI" id="CHEBI:17544"/>
        <dbReference type="ChEBI" id="CHEBI:30616"/>
        <dbReference type="ChEBI" id="CHEBI:43474"/>
        <dbReference type="ChEBI" id="CHEBI:83144"/>
        <dbReference type="ChEBI" id="CHEBI:83145"/>
        <dbReference type="ChEBI" id="CHEBI:456216"/>
        <dbReference type="EC" id="6.3.4.14"/>
    </reaction>
    <physiologicalReaction direction="left-to-right" evidence="2">
        <dbReference type="Rhea" id="RHEA:13502"/>
    </physiologicalReaction>
</comment>
<organism evidence="4 5">
    <name type="scientific">Nocardia thailandica</name>
    <dbReference type="NCBI Taxonomy" id="257275"/>
    <lineage>
        <taxon>Bacteria</taxon>
        <taxon>Bacillati</taxon>
        <taxon>Actinomycetota</taxon>
        <taxon>Actinomycetes</taxon>
        <taxon>Mycobacteriales</taxon>
        <taxon>Nocardiaceae</taxon>
        <taxon>Nocardia</taxon>
    </lineage>
</organism>
<dbReference type="InterPro" id="IPR050709">
    <property type="entry name" value="Biotin_Carboxyl_Carrier/Decarb"/>
</dbReference>
<dbReference type="Proteomes" id="UP001601444">
    <property type="component" value="Unassembled WGS sequence"/>
</dbReference>
<dbReference type="InterPro" id="IPR000089">
    <property type="entry name" value="Biotin_lipoyl"/>
</dbReference>
<name>A0ABW6PVE1_9NOCA</name>
<dbReference type="InterPro" id="IPR011053">
    <property type="entry name" value="Single_hybrid_motif"/>
</dbReference>
<proteinExistence type="predicted"/>
<evidence type="ECO:0000256" key="1">
    <source>
        <dbReference type="ARBA" id="ARBA00023267"/>
    </source>
</evidence>
<dbReference type="Gene3D" id="2.40.50.100">
    <property type="match status" value="1"/>
</dbReference>
<accession>A0ABW6PVE1</accession>
<protein>
    <submittedName>
        <fullName evidence="4">Biotin/lipoyl-containing protein</fullName>
    </submittedName>
</protein>
<sequence>MVAGGGAGRPCLARDPDAGELGGLDLTVDGRPFTVRVRGYDGDTVLLRPGDAAEAVPVVRGDGDVVTVDAAPVSVRRRGAGWTCRVDGVVRELDRAEYRGSGAAAAGPAIRSPMPGTLVRLHVSSGEQVEQGQLLGVVEAMKLEHELAATHAGVVTVTAAEGAVVTTDESLFLIEERGAAL</sequence>
<dbReference type="SUPFAM" id="SSF51230">
    <property type="entry name" value="Single hybrid motif"/>
    <property type="match status" value="1"/>
</dbReference>
<dbReference type="EMBL" id="JBIAMX010000020">
    <property type="protein sequence ID" value="MFF0546364.1"/>
    <property type="molecule type" value="Genomic_DNA"/>
</dbReference>
<dbReference type="PROSITE" id="PS00188">
    <property type="entry name" value="BIOTIN"/>
    <property type="match status" value="1"/>
</dbReference>
<reference evidence="4 5" key="1">
    <citation type="submission" date="2024-10" db="EMBL/GenBank/DDBJ databases">
        <title>The Natural Products Discovery Center: Release of the First 8490 Sequenced Strains for Exploring Actinobacteria Biosynthetic Diversity.</title>
        <authorList>
            <person name="Kalkreuter E."/>
            <person name="Kautsar S.A."/>
            <person name="Yang D."/>
            <person name="Bader C.D."/>
            <person name="Teijaro C.N."/>
            <person name="Fluegel L."/>
            <person name="Davis C.M."/>
            <person name="Simpson J.R."/>
            <person name="Lauterbach L."/>
            <person name="Steele A.D."/>
            <person name="Gui C."/>
            <person name="Meng S."/>
            <person name="Li G."/>
            <person name="Viehrig K."/>
            <person name="Ye F."/>
            <person name="Su P."/>
            <person name="Kiefer A.F."/>
            <person name="Nichols A."/>
            <person name="Cepeda A.J."/>
            <person name="Yan W."/>
            <person name="Fan B."/>
            <person name="Jiang Y."/>
            <person name="Adhikari A."/>
            <person name="Zheng C.-J."/>
            <person name="Schuster L."/>
            <person name="Cowan T.M."/>
            <person name="Smanski M.J."/>
            <person name="Chevrette M.G."/>
            <person name="De Carvalho L.P.S."/>
            <person name="Shen B."/>
        </authorList>
    </citation>
    <scope>NUCLEOTIDE SEQUENCE [LARGE SCALE GENOMIC DNA]</scope>
    <source>
        <strain evidence="4 5">NPDC004045</strain>
    </source>
</reference>